<name>A0A542YHI8_9MICO</name>
<evidence type="ECO:0000313" key="2">
    <source>
        <dbReference type="Proteomes" id="UP000317998"/>
    </source>
</evidence>
<comment type="caution">
    <text evidence="1">The sequence shown here is derived from an EMBL/GenBank/DDBJ whole genome shotgun (WGS) entry which is preliminary data.</text>
</comment>
<dbReference type="Proteomes" id="UP000317998">
    <property type="component" value="Unassembled WGS sequence"/>
</dbReference>
<dbReference type="OrthoDB" id="5244663at2"/>
<dbReference type="EMBL" id="VFOM01000001">
    <property type="protein sequence ID" value="TQL47555.1"/>
    <property type="molecule type" value="Genomic_DNA"/>
</dbReference>
<dbReference type="RefSeq" id="WP_141879787.1">
    <property type="nucleotide sequence ID" value="NZ_VFOM01000001.1"/>
</dbReference>
<proteinExistence type="predicted"/>
<protein>
    <recommendedName>
        <fullName evidence="3">WXG100 family type VII secretion target</fullName>
    </recommendedName>
</protein>
<sequence>MLMSSWAMSGAAGQVRTIDGNLERLLSQLVTAGVWTGPDADRFAQDWYDQVHTPLVAAANKMDSIAFETLD</sequence>
<evidence type="ECO:0008006" key="3">
    <source>
        <dbReference type="Google" id="ProtNLM"/>
    </source>
</evidence>
<organism evidence="1 2">
    <name type="scientific">Homoserinimonas aerilata</name>
    <dbReference type="NCBI Taxonomy" id="1162970"/>
    <lineage>
        <taxon>Bacteria</taxon>
        <taxon>Bacillati</taxon>
        <taxon>Actinomycetota</taxon>
        <taxon>Actinomycetes</taxon>
        <taxon>Micrococcales</taxon>
        <taxon>Microbacteriaceae</taxon>
        <taxon>Homoserinimonas</taxon>
    </lineage>
</organism>
<keyword evidence="2" id="KW-1185">Reference proteome</keyword>
<evidence type="ECO:0000313" key="1">
    <source>
        <dbReference type="EMBL" id="TQL47555.1"/>
    </source>
</evidence>
<accession>A0A542YHI8</accession>
<reference evidence="1 2" key="1">
    <citation type="submission" date="2019-06" db="EMBL/GenBank/DDBJ databases">
        <title>Sequencing the genomes of 1000 actinobacteria strains.</title>
        <authorList>
            <person name="Klenk H.-P."/>
        </authorList>
    </citation>
    <scope>NUCLEOTIDE SEQUENCE [LARGE SCALE GENOMIC DNA]</scope>
    <source>
        <strain evidence="1 2">DSM 26477</strain>
    </source>
</reference>
<dbReference type="AlphaFoldDB" id="A0A542YHI8"/>
<gene>
    <name evidence="1" type="ORF">FB562_0620</name>
</gene>